<evidence type="ECO:0000313" key="2">
    <source>
        <dbReference type="Proteomes" id="UP001165083"/>
    </source>
</evidence>
<organism evidence="1 2">
    <name type="scientific">Phytophthora lilii</name>
    <dbReference type="NCBI Taxonomy" id="2077276"/>
    <lineage>
        <taxon>Eukaryota</taxon>
        <taxon>Sar</taxon>
        <taxon>Stramenopiles</taxon>
        <taxon>Oomycota</taxon>
        <taxon>Peronosporomycetes</taxon>
        <taxon>Peronosporales</taxon>
        <taxon>Peronosporaceae</taxon>
        <taxon>Phytophthora</taxon>
    </lineage>
</organism>
<dbReference type="Proteomes" id="UP001165083">
    <property type="component" value="Unassembled WGS sequence"/>
</dbReference>
<proteinExistence type="predicted"/>
<dbReference type="OrthoDB" id="125380at2759"/>
<dbReference type="AlphaFoldDB" id="A0A9W6TB48"/>
<name>A0A9W6TB48_9STRA</name>
<sequence>MRGLSCQGICALIVRKKSSVDSGPRSLKRQRTPDVPDTSSNAAAIIASSGAKFLKANVDFAKLSELILQLNKQLSFVQHAMAPDVACSTGFGREAVMRSWRWLQFFGDVQVELQALKKSIGGVINAITKTSVTITKDTFWNLFPHLNNPAVGGTEHGLASNLVG</sequence>
<accession>A0A9W6TB48</accession>
<comment type="caution">
    <text evidence="1">The sequence shown here is derived from an EMBL/GenBank/DDBJ whole genome shotgun (WGS) entry which is preliminary data.</text>
</comment>
<dbReference type="EMBL" id="BSXW01000001">
    <property type="protein sequence ID" value="GMF09096.1"/>
    <property type="molecule type" value="Genomic_DNA"/>
</dbReference>
<gene>
    <name evidence="1" type="ORF">Plil01_000003100</name>
</gene>
<evidence type="ECO:0000313" key="1">
    <source>
        <dbReference type="EMBL" id="GMF09096.1"/>
    </source>
</evidence>
<protein>
    <submittedName>
        <fullName evidence="1">Unnamed protein product</fullName>
    </submittedName>
</protein>
<reference evidence="1" key="1">
    <citation type="submission" date="2023-04" db="EMBL/GenBank/DDBJ databases">
        <title>Phytophthora lilii NBRC 32176.</title>
        <authorList>
            <person name="Ichikawa N."/>
            <person name="Sato H."/>
            <person name="Tonouchi N."/>
        </authorList>
    </citation>
    <scope>NUCLEOTIDE SEQUENCE</scope>
    <source>
        <strain evidence="1">NBRC 32176</strain>
    </source>
</reference>
<keyword evidence="2" id="KW-1185">Reference proteome</keyword>